<comment type="caution">
    <text evidence="1">The sequence shown here is derived from an EMBL/GenBank/DDBJ whole genome shotgun (WGS) entry which is preliminary data.</text>
</comment>
<dbReference type="InterPro" id="IPR053137">
    <property type="entry name" value="NLR-like"/>
</dbReference>
<dbReference type="EMBL" id="JPOX01000002">
    <property type="protein sequence ID" value="KFX52553.1"/>
    <property type="molecule type" value="Genomic_DNA"/>
</dbReference>
<name>A0A093Y520_TALMA</name>
<gene>
    <name evidence="1" type="ORF">GQ26_0020180</name>
</gene>
<evidence type="ECO:0000313" key="1">
    <source>
        <dbReference type="EMBL" id="KFX52553.1"/>
    </source>
</evidence>
<dbReference type="PANTHER" id="PTHR46082:SF6">
    <property type="entry name" value="AAA+ ATPASE DOMAIN-CONTAINING PROTEIN-RELATED"/>
    <property type="match status" value="1"/>
</dbReference>
<sequence length="112" mass="12750">MYQQALEGKKKALGPDHTSTLNTINNLGLLYSDQGKLKKAKKVYQQRLEDYKKGLGPDHNGWALEHAKLSKPRDCDYIMILSGREIVTRRLVRNLRQVTQQQQPCGVDLALC</sequence>
<dbReference type="eggNOG" id="KOG1840">
    <property type="taxonomic scope" value="Eukaryota"/>
</dbReference>
<dbReference type="Pfam" id="PF13424">
    <property type="entry name" value="TPR_12"/>
    <property type="match status" value="1"/>
</dbReference>
<dbReference type="AlphaFoldDB" id="A0A093Y520"/>
<dbReference type="PANTHER" id="PTHR46082">
    <property type="entry name" value="ATP/GTP-BINDING PROTEIN-RELATED"/>
    <property type="match status" value="1"/>
</dbReference>
<proteinExistence type="predicted"/>
<dbReference type="SUPFAM" id="SSF48452">
    <property type="entry name" value="TPR-like"/>
    <property type="match status" value="1"/>
</dbReference>
<dbReference type="InterPro" id="IPR011990">
    <property type="entry name" value="TPR-like_helical_dom_sf"/>
</dbReference>
<protein>
    <submittedName>
        <fullName evidence="1">Nephrocystin-3</fullName>
    </submittedName>
</protein>
<organism evidence="1">
    <name type="scientific">Talaromyces marneffei PM1</name>
    <dbReference type="NCBI Taxonomy" id="1077442"/>
    <lineage>
        <taxon>Eukaryota</taxon>
        <taxon>Fungi</taxon>
        <taxon>Dikarya</taxon>
        <taxon>Ascomycota</taxon>
        <taxon>Pezizomycotina</taxon>
        <taxon>Eurotiomycetes</taxon>
        <taxon>Eurotiomycetidae</taxon>
        <taxon>Eurotiales</taxon>
        <taxon>Trichocomaceae</taxon>
        <taxon>Talaromyces</taxon>
        <taxon>Talaromyces sect. Talaromyces</taxon>
    </lineage>
</organism>
<dbReference type="Gene3D" id="1.25.40.10">
    <property type="entry name" value="Tetratricopeptide repeat domain"/>
    <property type="match status" value="1"/>
</dbReference>
<accession>A0A093Y520</accession>
<reference evidence="1" key="1">
    <citation type="journal article" date="2014" name="PLoS Genet.">
        <title>Signature Gene Expression Reveals Novel Clues to the Molecular Mechanisms of Dimorphic Transition in Penicillium marneffei.</title>
        <authorList>
            <person name="Yang E."/>
            <person name="Wang G."/>
            <person name="Cai J."/>
            <person name="Woo P.C."/>
            <person name="Lau S.K."/>
            <person name="Yuen K.-Y."/>
            <person name="Chow W.-N."/>
            <person name="Lin X."/>
        </authorList>
    </citation>
    <scope>NUCLEOTIDE SEQUENCE [LARGE SCALE GENOMIC DNA]</scope>
    <source>
        <strain evidence="1">PM1</strain>
    </source>
</reference>
<dbReference type="HOGENOM" id="CLU_2147540_0_0_1"/>